<dbReference type="GO" id="GO:0006091">
    <property type="term" value="P:generation of precursor metabolites and energy"/>
    <property type="evidence" value="ECO:0007669"/>
    <property type="project" value="UniProtKB-ARBA"/>
</dbReference>
<dbReference type="EMBL" id="GL984126">
    <property type="protein sequence ID" value="EGR29620.1"/>
    <property type="molecule type" value="Genomic_DNA"/>
</dbReference>
<dbReference type="OMA" id="CHLMIED"/>
<evidence type="ECO:0000256" key="1">
    <source>
        <dbReference type="ARBA" id="ARBA00001782"/>
    </source>
</evidence>
<evidence type="ECO:0000256" key="2">
    <source>
        <dbReference type="ARBA" id="ARBA00001936"/>
    </source>
</evidence>
<evidence type="ECO:0000256" key="13">
    <source>
        <dbReference type="ARBA" id="ARBA00023277"/>
    </source>
</evidence>
<dbReference type="NCBIfam" id="NF004076">
    <property type="entry name" value="PRK05581.1-4"/>
    <property type="match status" value="1"/>
</dbReference>
<keyword evidence="8" id="KW-0479">Metal-binding</keyword>
<keyword evidence="11" id="KW-0464">Manganese</keyword>
<evidence type="ECO:0000256" key="10">
    <source>
        <dbReference type="ARBA" id="ARBA00023004"/>
    </source>
</evidence>
<evidence type="ECO:0000313" key="16">
    <source>
        <dbReference type="EMBL" id="EGR29620.1"/>
    </source>
</evidence>
<dbReference type="Proteomes" id="UP000008983">
    <property type="component" value="Unassembled WGS sequence"/>
</dbReference>
<feature type="signal peptide" evidence="15">
    <location>
        <begin position="1"/>
        <end position="22"/>
    </location>
</feature>
<evidence type="ECO:0000256" key="3">
    <source>
        <dbReference type="ARBA" id="ARBA00001947"/>
    </source>
</evidence>
<reference evidence="16 17" key="1">
    <citation type="submission" date="2011-07" db="EMBL/GenBank/DDBJ databases">
        <authorList>
            <person name="Coyne R."/>
            <person name="Brami D."/>
            <person name="Johnson J."/>
            <person name="Hostetler J."/>
            <person name="Hannick L."/>
            <person name="Clark T."/>
            <person name="Cassidy-Hanley D."/>
            <person name="Inman J."/>
        </authorList>
    </citation>
    <scope>NUCLEOTIDE SEQUENCE [LARGE SCALE GENOMIC DNA]</scope>
    <source>
        <strain evidence="16 17">G5</strain>
    </source>
</reference>
<comment type="cofactor">
    <cofactor evidence="2">
        <name>Mn(2+)</name>
        <dbReference type="ChEBI" id="CHEBI:29035"/>
    </cofactor>
</comment>
<keyword evidence="13" id="KW-0119">Carbohydrate metabolism</keyword>
<dbReference type="eggNOG" id="KOG3111">
    <property type="taxonomic scope" value="Eukaryota"/>
</dbReference>
<dbReference type="STRING" id="857967.G0QYU5"/>
<dbReference type="FunCoup" id="G0QYU5">
    <property type="interactions" value="92"/>
</dbReference>
<dbReference type="GO" id="GO:1901135">
    <property type="term" value="P:carbohydrate derivative metabolic process"/>
    <property type="evidence" value="ECO:0007669"/>
    <property type="project" value="UniProtKB-ARBA"/>
</dbReference>
<comment type="catalytic activity">
    <reaction evidence="1">
        <text>D-ribulose 5-phosphate = D-xylulose 5-phosphate</text>
        <dbReference type="Rhea" id="RHEA:13677"/>
        <dbReference type="ChEBI" id="CHEBI:57737"/>
        <dbReference type="ChEBI" id="CHEBI:58121"/>
        <dbReference type="EC" id="5.1.3.1"/>
    </reaction>
</comment>
<dbReference type="GO" id="GO:0046872">
    <property type="term" value="F:metal ion binding"/>
    <property type="evidence" value="ECO:0007669"/>
    <property type="project" value="UniProtKB-KW"/>
</dbReference>
<evidence type="ECO:0000256" key="8">
    <source>
        <dbReference type="ARBA" id="ARBA00022723"/>
    </source>
</evidence>
<dbReference type="EC" id="5.1.3.1" evidence="7"/>
<dbReference type="GO" id="GO:0004750">
    <property type="term" value="F:D-ribulose-phosphate 3-epimerase activity"/>
    <property type="evidence" value="ECO:0007669"/>
    <property type="project" value="UniProtKB-EC"/>
</dbReference>
<sequence>MNYKQTGTMLMLCHFVPNLTIGAPVVQCLKKHVKGFLDCHCMVSEPQKWVKDFGKAGANQMTFHYETVENHEELCQLIRDNGMKVGMAIKPKTQIDDKIKKLCLNNLLDLILVMTVEPGFGGQKFMEDMMPKVKQLRQLCPNLNIQVDGGITCDNIHIVAQAGANVIVSGSGVYGHKDPKLAIQFMREEVKKCI</sequence>
<evidence type="ECO:0000256" key="14">
    <source>
        <dbReference type="ARBA" id="ARBA00057323"/>
    </source>
</evidence>
<dbReference type="FunFam" id="3.20.20.70:FF:000191">
    <property type="entry name" value="ribulose-phosphate 3-epimerase isoform X2"/>
    <property type="match status" value="1"/>
</dbReference>
<keyword evidence="15" id="KW-0732">Signal</keyword>
<dbReference type="PROSITE" id="PS01086">
    <property type="entry name" value="RIBUL_P_3_EPIMER_2"/>
    <property type="match status" value="1"/>
</dbReference>
<dbReference type="InterPro" id="IPR000056">
    <property type="entry name" value="Ribul_P_3_epim-like"/>
</dbReference>
<accession>G0QYU5</accession>
<dbReference type="AlphaFoldDB" id="G0QYU5"/>
<dbReference type="GO" id="GO:0006163">
    <property type="term" value="P:purine nucleotide metabolic process"/>
    <property type="evidence" value="ECO:0007669"/>
    <property type="project" value="UniProtKB-ARBA"/>
</dbReference>
<dbReference type="InParanoid" id="G0QYU5"/>
<feature type="chain" id="PRO_5003408240" description="ribulose-phosphate 3-epimerase" evidence="15">
    <location>
        <begin position="23"/>
        <end position="194"/>
    </location>
</feature>
<keyword evidence="12 16" id="KW-0413">Isomerase</keyword>
<dbReference type="GO" id="GO:0046496">
    <property type="term" value="P:nicotinamide nucleotide metabolic process"/>
    <property type="evidence" value="ECO:0007669"/>
    <property type="project" value="UniProtKB-ARBA"/>
</dbReference>
<dbReference type="InterPro" id="IPR011060">
    <property type="entry name" value="RibuloseP-bd_barrel"/>
</dbReference>
<evidence type="ECO:0000256" key="12">
    <source>
        <dbReference type="ARBA" id="ARBA00023235"/>
    </source>
</evidence>
<comment type="cofactor">
    <cofactor evidence="3">
        <name>Zn(2+)</name>
        <dbReference type="ChEBI" id="CHEBI:29105"/>
    </cofactor>
</comment>
<evidence type="ECO:0000313" key="17">
    <source>
        <dbReference type="Proteomes" id="UP000008983"/>
    </source>
</evidence>
<keyword evidence="9" id="KW-0862">Zinc</keyword>
<gene>
    <name evidence="16" type="ORF">IMG5_152220</name>
</gene>
<keyword evidence="10" id="KW-0408">Iron</keyword>
<dbReference type="OrthoDB" id="1927044at2759"/>
<dbReference type="Pfam" id="PF00834">
    <property type="entry name" value="Ribul_P_3_epim"/>
    <property type="match status" value="1"/>
</dbReference>
<dbReference type="RefSeq" id="XP_004030856.1">
    <property type="nucleotide sequence ID" value="XM_004030808.1"/>
</dbReference>
<comment type="function">
    <text evidence="14">Catalyzes the reversible epimerization of D-ribulose 5-phosphate to D-xylulose 5-phosphate.</text>
</comment>
<comment type="subunit">
    <text evidence="6">Homodimer.</text>
</comment>
<evidence type="ECO:0000256" key="15">
    <source>
        <dbReference type="SAM" id="SignalP"/>
    </source>
</evidence>
<dbReference type="CDD" id="cd00429">
    <property type="entry name" value="RPE"/>
    <property type="match status" value="1"/>
</dbReference>
<dbReference type="GO" id="GO:0005975">
    <property type="term" value="P:carbohydrate metabolic process"/>
    <property type="evidence" value="ECO:0007669"/>
    <property type="project" value="InterPro"/>
</dbReference>
<comment type="similarity">
    <text evidence="5">Belongs to the ribulose-phosphate 3-epimerase family.</text>
</comment>
<dbReference type="Gene3D" id="3.20.20.70">
    <property type="entry name" value="Aldolase class I"/>
    <property type="match status" value="1"/>
</dbReference>
<comment type="cofactor">
    <cofactor evidence="4">
        <name>Fe(2+)</name>
        <dbReference type="ChEBI" id="CHEBI:29033"/>
    </cofactor>
</comment>
<protein>
    <recommendedName>
        <fullName evidence="7">ribulose-phosphate 3-epimerase</fullName>
        <ecNumber evidence="7">5.1.3.1</ecNumber>
    </recommendedName>
</protein>
<proteinExistence type="inferred from homology"/>
<dbReference type="PANTHER" id="PTHR11749">
    <property type="entry name" value="RIBULOSE-5-PHOSPHATE-3-EPIMERASE"/>
    <property type="match status" value="1"/>
</dbReference>
<organism evidence="16 17">
    <name type="scientific">Ichthyophthirius multifiliis</name>
    <name type="common">White spot disease agent</name>
    <name type="synonym">Ich</name>
    <dbReference type="NCBI Taxonomy" id="5932"/>
    <lineage>
        <taxon>Eukaryota</taxon>
        <taxon>Sar</taxon>
        <taxon>Alveolata</taxon>
        <taxon>Ciliophora</taxon>
        <taxon>Intramacronucleata</taxon>
        <taxon>Oligohymenophorea</taxon>
        <taxon>Hymenostomatida</taxon>
        <taxon>Ophryoglenina</taxon>
        <taxon>Ichthyophthirius</taxon>
    </lineage>
</organism>
<evidence type="ECO:0000256" key="11">
    <source>
        <dbReference type="ARBA" id="ARBA00023211"/>
    </source>
</evidence>
<dbReference type="InterPro" id="IPR013785">
    <property type="entry name" value="Aldolase_TIM"/>
</dbReference>
<evidence type="ECO:0000256" key="4">
    <source>
        <dbReference type="ARBA" id="ARBA00001954"/>
    </source>
</evidence>
<evidence type="ECO:0000256" key="9">
    <source>
        <dbReference type="ARBA" id="ARBA00022833"/>
    </source>
</evidence>
<dbReference type="SUPFAM" id="SSF51366">
    <property type="entry name" value="Ribulose-phoshate binding barrel"/>
    <property type="match status" value="1"/>
</dbReference>
<keyword evidence="17" id="KW-1185">Reference proteome</keyword>
<dbReference type="GeneID" id="14905723"/>
<evidence type="ECO:0000256" key="6">
    <source>
        <dbReference type="ARBA" id="ARBA00011738"/>
    </source>
</evidence>
<name>G0QYU5_ICHMU</name>
<evidence type="ECO:0000256" key="5">
    <source>
        <dbReference type="ARBA" id="ARBA00009541"/>
    </source>
</evidence>
<evidence type="ECO:0000256" key="7">
    <source>
        <dbReference type="ARBA" id="ARBA00013188"/>
    </source>
</evidence>